<reference evidence="1" key="4">
    <citation type="submission" date="2025-08" db="UniProtKB">
        <authorList>
            <consortium name="Ensembl"/>
        </authorList>
    </citation>
    <scope>IDENTIFICATION</scope>
</reference>
<protein>
    <submittedName>
        <fullName evidence="1">Uncharacterized protein</fullName>
    </submittedName>
</protein>
<reference evidence="1 2" key="2">
    <citation type="journal article" date="2004" name="Nature">
        <title>The DNA sequence and biology of human chromosome 19.</title>
        <authorList>
            <person name="Grimwood J."/>
            <person name="Gordon L.A."/>
            <person name="Olsen A."/>
            <person name="Terry A."/>
            <person name="Schmutz J."/>
            <person name="Lamerdin J."/>
            <person name="Hellsten U."/>
            <person name="Goodstein D."/>
            <person name="Couronne O."/>
            <person name="Tran-Gyamfi M."/>
            <person name="Aerts A."/>
            <person name="Altherr M."/>
            <person name="Ashworth L."/>
            <person name="Bajorek E."/>
            <person name="Black S."/>
            <person name="Branscomb E."/>
            <person name="Caenepeel S."/>
            <person name="Carrano A."/>
            <person name="Caoile C."/>
            <person name="Chan Y.M."/>
            <person name="Christensen M."/>
            <person name="Cleland C.A."/>
            <person name="Copeland A."/>
            <person name="Dalin E."/>
            <person name="Dehal P."/>
            <person name="Denys M."/>
            <person name="Detter J.C."/>
            <person name="Escobar J."/>
            <person name="Flowers D."/>
            <person name="Fotopulos D."/>
            <person name="Garcia C."/>
            <person name="Georgescu A.M."/>
            <person name="Glavina T."/>
            <person name="Gomez M."/>
            <person name="Gonzales E."/>
            <person name="Groza M."/>
            <person name="Hammon N."/>
            <person name="Hawkins T."/>
            <person name="Haydu L."/>
            <person name="Ho I."/>
            <person name="Huang W."/>
            <person name="Israni S."/>
            <person name="Jett J."/>
            <person name="Kadner K."/>
            <person name="Kimball H."/>
            <person name="Kobayashi A."/>
            <person name="Larionov V."/>
            <person name="Leem S.H."/>
            <person name="Lopez F."/>
            <person name="Lou Y."/>
            <person name="Lowry S."/>
            <person name="Malfatti S."/>
            <person name="Martinez D."/>
            <person name="McCready P."/>
            <person name="Medina C."/>
            <person name="Morgan J."/>
            <person name="Nelson K."/>
            <person name="Nolan M."/>
            <person name="Ovcharenko I."/>
            <person name="Pitluck S."/>
            <person name="Pollard M."/>
            <person name="Popkie A.P."/>
            <person name="Predki P."/>
            <person name="Quan G."/>
            <person name="Ramirez L."/>
            <person name="Rash S."/>
            <person name="Retterer J."/>
            <person name="Rodriguez A."/>
            <person name="Rogers S."/>
            <person name="Salamov A."/>
            <person name="Salazar A."/>
            <person name="She X."/>
            <person name="Smith D."/>
            <person name="Slezak T."/>
            <person name="Solovyev V."/>
            <person name="Thayer N."/>
            <person name="Tice H."/>
            <person name="Tsai M."/>
            <person name="Ustaszewska A."/>
            <person name="Vo N."/>
            <person name="Wagner M."/>
            <person name="Wheeler J."/>
            <person name="Wu K."/>
            <person name="Xie G."/>
            <person name="Yang J."/>
            <person name="Dubchak I."/>
            <person name="Furey T.S."/>
            <person name="DeJong P."/>
            <person name="Dickson M."/>
            <person name="Gordon D."/>
            <person name="Eichler E.E."/>
            <person name="Pennacchio L.A."/>
            <person name="Richardson P."/>
            <person name="Stubbs L."/>
            <person name="Rokhsar D.S."/>
            <person name="Myers R.M."/>
            <person name="Rubin E.M."/>
            <person name="Lucas S.M."/>
        </authorList>
    </citation>
    <scope>NUCLEOTIDE SEQUENCE [LARGE SCALE GENOMIC DNA]</scope>
</reference>
<reference evidence="1 2" key="3">
    <citation type="journal article" date="2004" name="Nature">
        <title>Finishing the euchromatic sequence of the human genome.</title>
        <authorList>
            <consortium name="International Human Genome Sequencing Consortium"/>
        </authorList>
    </citation>
    <scope>NUCLEOTIDE SEQUENCE [LARGE SCALE GENOMIC DNA]</scope>
</reference>
<dbReference type="BioMuta" id="ENSG00000269403"/>
<dbReference type="HOGENOM" id="CLU_3241925_0_0_1"/>
<dbReference type="Ensembl" id="ENST00000600067.1">
    <property type="protein sequence ID" value="ENSP00000469452.1"/>
    <property type="gene ID" value="ENSG00000269403.1"/>
</dbReference>
<sequence>MVLAVGVGVVGMVMGLRIRCDEGESLRGQTTSAFLFLGDPSEA</sequence>
<dbReference type="Bgee" id="ENSG00000269403">
    <property type="expression patterns" value="Expressed in granulocyte and 92 other cell types or tissues"/>
</dbReference>
<name>M0QXX7_HUMAN</name>
<reference evidence="1 2" key="1">
    <citation type="journal article" date="2001" name="Nature">
        <title>Initial sequencing and analysis of the human genome.</title>
        <authorList>
            <consortium name="International Human Genome Sequencing Consortium"/>
            <person name="Lander E.S."/>
            <person name="Linton L.M."/>
            <person name="Birren B."/>
            <person name="Nusbaum C."/>
            <person name="Zody M.C."/>
            <person name="Baldwin J."/>
            <person name="Devon K."/>
            <person name="Dewar K."/>
            <person name="Doyle M."/>
            <person name="FitzHugh W."/>
            <person name="Funke R."/>
            <person name="Gage D."/>
            <person name="Harris K."/>
            <person name="Heaford A."/>
            <person name="Howland J."/>
            <person name="Kann L."/>
            <person name="Lehoczky J."/>
            <person name="LeVine R."/>
            <person name="McEwan P."/>
            <person name="McKernan K."/>
            <person name="Meldrim J."/>
            <person name="Mesirov J.P."/>
            <person name="Miranda C."/>
            <person name="Morris W."/>
            <person name="Naylor J."/>
            <person name="Raymond C."/>
            <person name="Rosetti M."/>
            <person name="Santos R."/>
            <person name="Sheridan A."/>
            <person name="Sougnez C."/>
            <person name="Stange-Thomann N."/>
            <person name="Stojanovic N."/>
            <person name="Subramanian A."/>
            <person name="Wyman D."/>
            <person name="Rogers J."/>
            <person name="Sulston J."/>
            <person name="Ainscough R."/>
            <person name="Beck S."/>
            <person name="Bentley D."/>
            <person name="Burton J."/>
            <person name="Clee C."/>
            <person name="Carter N."/>
            <person name="Coulson A."/>
            <person name="Deadman R."/>
            <person name="Deloukas P."/>
            <person name="Dunham A."/>
            <person name="Dunham I."/>
            <person name="Durbin R."/>
            <person name="French L."/>
            <person name="Grafham D."/>
            <person name="Gregory S."/>
            <person name="Hubbard T."/>
            <person name="Humphray S."/>
            <person name="Hunt A."/>
            <person name="Jones M."/>
            <person name="Lloyd C."/>
            <person name="McMurray A."/>
            <person name="Matthews L."/>
            <person name="Mercer S."/>
            <person name="Milne S."/>
            <person name="Mullikin J.C."/>
            <person name="Mungall A."/>
            <person name="Plumb R."/>
            <person name="Ross M."/>
            <person name="Shownkeen R."/>
            <person name="Sims S."/>
            <person name="Waterston R.H."/>
            <person name="Wilson R.K."/>
            <person name="Hillier L.W."/>
            <person name="McPherson J.D."/>
            <person name="Marra M.A."/>
            <person name="Mardis E.R."/>
            <person name="Fulton L.A."/>
            <person name="Chinwalla A.T."/>
            <person name="Pepin K.H."/>
            <person name="Gish W.R."/>
            <person name="Chissoe S.L."/>
            <person name="Wendl M.C."/>
            <person name="Delehaunty K.D."/>
            <person name="Miner T.L."/>
            <person name="Delehaunty A."/>
            <person name="Kramer J.B."/>
            <person name="Cook L.L."/>
            <person name="Fulton R.S."/>
            <person name="Johnson D.L."/>
            <person name="Minx P.J."/>
            <person name="Clifton S.W."/>
            <person name="Hawkins T."/>
            <person name="Branscomb E."/>
            <person name="Predki P."/>
            <person name="Richardson P."/>
            <person name="Wenning S."/>
            <person name="Slezak T."/>
            <person name="Doggett N."/>
            <person name="Cheng J.F."/>
            <person name="Olsen A."/>
            <person name="Lucas S."/>
            <person name="Elkin C."/>
            <person name="Uberbacher E."/>
            <person name="Frazier M."/>
            <person name="Gibbs R.A."/>
            <person name="Muzny D.M."/>
            <person name="Scherer S.E."/>
            <person name="Bouck J.B."/>
            <person name="Sodergren E.J."/>
            <person name="Worley K.C."/>
            <person name="Rives C.M."/>
            <person name="Gorrell J.H."/>
            <person name="Metzker M.L."/>
            <person name="Naylor S.L."/>
            <person name="Kucherlapati R.S."/>
            <person name="Nelson D.L."/>
            <person name="Weinstock G.M."/>
            <person name="Sakaki Y."/>
            <person name="Fujiyama A."/>
            <person name="Hattori M."/>
            <person name="Yada T."/>
            <person name="Toyoda A."/>
            <person name="Itoh T."/>
            <person name="Kawagoe C."/>
            <person name="Watanabe H."/>
            <person name="Totoki Y."/>
            <person name="Taylor T."/>
            <person name="Weissenbach J."/>
            <person name="Heilig R."/>
            <person name="Saurin W."/>
            <person name="Artiguenave F."/>
            <person name="Brottier P."/>
            <person name="Bruls T."/>
            <person name="Pelletier E."/>
            <person name="Robert C."/>
            <person name="Wincker P."/>
            <person name="Smith D.R."/>
            <person name="Doucette-Stamm L."/>
            <person name="Rubenfield M."/>
            <person name="Weinstock K."/>
            <person name="Lee H.M."/>
            <person name="Dubois J."/>
            <person name="Rosenthal A."/>
            <person name="Platzer M."/>
            <person name="Nyakatura G."/>
            <person name="Taudien S."/>
            <person name="Rump A."/>
            <person name="Yang H."/>
            <person name="Yu J."/>
            <person name="Wang J."/>
            <person name="Huang G."/>
            <person name="Gu J."/>
            <person name="Hood L."/>
            <person name="Rowen L."/>
            <person name="Madan A."/>
            <person name="Qin S."/>
            <person name="Davis R.W."/>
            <person name="Federspiel N.A."/>
            <person name="Abola A.P."/>
            <person name="Proctor M.J."/>
            <person name="Myers R.M."/>
            <person name="Schmutz J."/>
            <person name="Dickson M."/>
            <person name="Grimwood J."/>
            <person name="Cox D.R."/>
            <person name="Olson M.V."/>
            <person name="Kaul R."/>
            <person name="Raymond C."/>
            <person name="Shimizu N."/>
            <person name="Kawasaki K."/>
            <person name="Minoshima S."/>
            <person name="Evans G.A."/>
            <person name="Athanasiou M."/>
            <person name="Schultz R."/>
            <person name="Roe B.A."/>
            <person name="Chen F."/>
            <person name="Pan H."/>
            <person name="Ramser J."/>
            <person name="Lehrach H."/>
            <person name="Reinhardt R."/>
            <person name="McCombie W.R."/>
            <person name="de la Bastide M."/>
            <person name="Dedhia N."/>
            <person name="Blocker H."/>
            <person name="Hornischer K."/>
            <person name="Nordsiek G."/>
            <person name="Agarwala R."/>
            <person name="Aravind L."/>
            <person name="Bailey J.A."/>
            <person name="Bateman A."/>
            <person name="Batzoglou S."/>
            <person name="Birney E."/>
            <person name="Bork P."/>
            <person name="Brown D.G."/>
            <person name="Burge C.B."/>
            <person name="Cerutti L."/>
            <person name="Chen H.C."/>
            <person name="Church D."/>
            <person name="Clamp M."/>
            <person name="Copley R.R."/>
            <person name="Doerks T."/>
            <person name="Eddy S.R."/>
            <person name="Eichler E.E."/>
            <person name="Furey T.S."/>
            <person name="Galagan J."/>
            <person name="Gilbert J.G."/>
            <person name="Harmon C."/>
            <person name="Hayashizaki Y."/>
            <person name="Haussler D."/>
            <person name="Hermjakob H."/>
            <person name="Hokamp K."/>
            <person name="Jang W."/>
            <person name="Johnson L.S."/>
            <person name="Jones T.A."/>
            <person name="Kasif S."/>
            <person name="Kaspryzk A."/>
            <person name="Kennedy S."/>
            <person name="Kent W.J."/>
            <person name="Kitts P."/>
            <person name="Koonin E.V."/>
            <person name="Korf I."/>
            <person name="Kulp D."/>
            <person name="Lancet D."/>
            <person name="Lowe T.M."/>
            <person name="McLysaght A."/>
            <person name="Mikkelsen T."/>
            <person name="Moran J.V."/>
            <person name="Mulder N."/>
            <person name="Pollara V.J."/>
            <person name="Ponting C.P."/>
            <person name="Schuler G."/>
            <person name="Schultz J."/>
            <person name="Slater G."/>
            <person name="Smit A.F."/>
            <person name="Stupka E."/>
            <person name="Szustakowski J."/>
            <person name="Thierry-Mieg D."/>
            <person name="Thierry-Mieg J."/>
            <person name="Wagner L."/>
            <person name="Wallis J."/>
            <person name="Wheeler R."/>
            <person name="Williams A."/>
            <person name="Wolf Y.I."/>
            <person name="Wolfe K.H."/>
            <person name="Yang S.P."/>
            <person name="Yeh R.F."/>
            <person name="Collins F."/>
            <person name="Guyer M.S."/>
            <person name="Peterson J."/>
            <person name="Felsenfeld A."/>
            <person name="Wetterstrand K.A."/>
            <person name="Patrinos A."/>
            <person name="Morgan M.J."/>
            <person name="de Jong P."/>
            <person name="Catanese J.J."/>
            <person name="Osoegawa K."/>
            <person name="Shizuya H."/>
            <person name="Choi S."/>
            <person name="Chen Y.J."/>
        </authorList>
    </citation>
    <scope>NUCLEOTIDE SEQUENCE [LARGE SCALE GENOMIC DNA]</scope>
</reference>
<evidence type="ECO:0000313" key="2">
    <source>
        <dbReference type="Proteomes" id="UP000005640"/>
    </source>
</evidence>
<proteinExistence type="predicted"/>
<dbReference type="GeneCards" id="ENSG00000269403"/>
<dbReference type="Proteomes" id="UP000005640">
    <property type="component" value="Chromosome 19"/>
</dbReference>
<evidence type="ECO:0000313" key="1">
    <source>
        <dbReference type="Ensembl" id="ENSP00000469452.1"/>
    </source>
</evidence>
<keyword evidence="2" id="KW-1185">Reference proteome</keyword>
<dbReference type="VEuPathDB" id="HostDB:ENSG00000269403"/>
<organism evidence="1 2">
    <name type="scientific">Homo sapiens</name>
    <name type="common">Human</name>
    <dbReference type="NCBI Taxonomy" id="9606"/>
    <lineage>
        <taxon>Eukaryota</taxon>
        <taxon>Metazoa</taxon>
        <taxon>Chordata</taxon>
        <taxon>Craniata</taxon>
        <taxon>Vertebrata</taxon>
        <taxon>Euteleostomi</taxon>
        <taxon>Mammalia</taxon>
        <taxon>Eutheria</taxon>
        <taxon>Euarchontoglires</taxon>
        <taxon>Primates</taxon>
        <taxon>Haplorrhini</taxon>
        <taxon>Catarrhini</taxon>
        <taxon>Hominidae</taxon>
        <taxon>Homo</taxon>
    </lineage>
</organism>
<accession>M0QXX7</accession>
<reference evidence="1" key="5">
    <citation type="submission" date="2025-09" db="UniProtKB">
        <authorList>
            <consortium name="Ensembl"/>
        </authorList>
    </citation>
    <scope>IDENTIFICATION</scope>
</reference>
<dbReference type="AlphaFoldDB" id="M0QXX7"/>
<dbReference type="UCSC" id="uc061bxb.1">
    <property type="organism name" value="human"/>
</dbReference>
<dbReference type="EMBL" id="AC008750">
    <property type="status" value="NOT_ANNOTATED_CDS"/>
    <property type="molecule type" value="Genomic_DNA"/>
</dbReference>